<name>W2HJ12_PHYNI</name>
<accession>W2HJ12</accession>
<evidence type="ECO:0000313" key="1">
    <source>
        <dbReference type="EMBL" id="ETK94451.1"/>
    </source>
</evidence>
<feature type="non-terminal residue" evidence="1">
    <location>
        <position position="55"/>
    </location>
</feature>
<organism evidence="1">
    <name type="scientific">Phytophthora nicotianae</name>
    <name type="common">Potato buckeye rot agent</name>
    <name type="synonym">Phytophthora parasitica</name>
    <dbReference type="NCBI Taxonomy" id="4792"/>
    <lineage>
        <taxon>Eukaryota</taxon>
        <taxon>Sar</taxon>
        <taxon>Stramenopiles</taxon>
        <taxon>Oomycota</taxon>
        <taxon>Peronosporomycetes</taxon>
        <taxon>Peronosporales</taxon>
        <taxon>Peronosporaceae</taxon>
        <taxon>Phytophthora</taxon>
    </lineage>
</organism>
<protein>
    <submittedName>
        <fullName evidence="1">Uncharacterized protein</fullName>
    </submittedName>
</protein>
<reference evidence="1" key="1">
    <citation type="submission" date="2013-11" db="EMBL/GenBank/DDBJ databases">
        <title>The Genome Sequence of Phytophthora parasitica CJ02B3.</title>
        <authorList>
            <consortium name="The Broad Institute Genomics Platform"/>
            <person name="Russ C."/>
            <person name="Tyler B."/>
            <person name="Panabieres F."/>
            <person name="Shan W."/>
            <person name="Tripathy S."/>
            <person name="Grunwald N."/>
            <person name="Machado M."/>
            <person name="Johnson C.S."/>
            <person name="Arredondo F."/>
            <person name="Hong C."/>
            <person name="Coffey M."/>
            <person name="Young S.K."/>
            <person name="Zeng Q."/>
            <person name="Gargeya S."/>
            <person name="Fitzgerald M."/>
            <person name="Abouelleil A."/>
            <person name="Alvarado L."/>
            <person name="Chapman S.B."/>
            <person name="Gainer-Dewar J."/>
            <person name="Goldberg J."/>
            <person name="Griggs A."/>
            <person name="Gujja S."/>
            <person name="Hansen M."/>
            <person name="Howarth C."/>
            <person name="Imamovic A."/>
            <person name="Ireland A."/>
            <person name="Larimer J."/>
            <person name="McCowan C."/>
            <person name="Murphy C."/>
            <person name="Pearson M."/>
            <person name="Poon T.W."/>
            <person name="Priest M."/>
            <person name="Roberts A."/>
            <person name="Saif S."/>
            <person name="Shea T."/>
            <person name="Sykes S."/>
            <person name="Wortman J."/>
            <person name="Nusbaum C."/>
            <person name="Birren B."/>
        </authorList>
    </citation>
    <scope>NUCLEOTIDE SEQUENCE [LARGE SCALE GENOMIC DNA]</scope>
    <source>
        <strain evidence="1">CJ02B3</strain>
    </source>
</reference>
<gene>
    <name evidence="1" type="ORF">L915_02505</name>
</gene>
<dbReference type="Proteomes" id="UP000053236">
    <property type="component" value="Unassembled WGS sequence"/>
</dbReference>
<dbReference type="AlphaFoldDB" id="W2HJ12"/>
<dbReference type="EMBL" id="KI684606">
    <property type="protein sequence ID" value="ETK94451.1"/>
    <property type="molecule type" value="Genomic_DNA"/>
</dbReference>
<proteinExistence type="predicted"/>
<sequence>MRFSPSGKIGQSQNNIVEERQSAYVKDIVDCVQEWSQWLLLRTNRRVEEGPIPPI</sequence>